<dbReference type="InterPro" id="IPR006015">
    <property type="entry name" value="Universal_stress_UspA"/>
</dbReference>
<evidence type="ECO:0000313" key="4">
    <source>
        <dbReference type="Proteomes" id="UP000257055"/>
    </source>
</evidence>
<dbReference type="InterPro" id="IPR006016">
    <property type="entry name" value="UspA"/>
</dbReference>
<dbReference type="Gene3D" id="3.40.50.620">
    <property type="entry name" value="HUPs"/>
    <property type="match status" value="1"/>
</dbReference>
<name>A0A3D8TS35_9LIST</name>
<dbReference type="RefSeq" id="WP_115753678.1">
    <property type="nucleotide sequence ID" value="NZ_LARY01000002.1"/>
</dbReference>
<comment type="similarity">
    <text evidence="1">Belongs to the universal stress protein A family.</text>
</comment>
<dbReference type="PANTHER" id="PTHR46268:SF6">
    <property type="entry name" value="UNIVERSAL STRESS PROTEIN UP12"/>
    <property type="match status" value="1"/>
</dbReference>
<feature type="domain" description="UspA" evidence="2">
    <location>
        <begin position="4"/>
        <end position="143"/>
    </location>
</feature>
<organism evidence="3 4">
    <name type="scientific">Listeria kieliensis</name>
    <dbReference type="NCBI Taxonomy" id="1621700"/>
    <lineage>
        <taxon>Bacteria</taxon>
        <taxon>Bacillati</taxon>
        <taxon>Bacillota</taxon>
        <taxon>Bacilli</taxon>
        <taxon>Bacillales</taxon>
        <taxon>Listeriaceae</taxon>
        <taxon>Listeria</taxon>
    </lineage>
</organism>
<evidence type="ECO:0000256" key="1">
    <source>
        <dbReference type="ARBA" id="ARBA00008791"/>
    </source>
</evidence>
<dbReference type="PANTHER" id="PTHR46268">
    <property type="entry name" value="STRESS RESPONSE PROTEIN NHAX"/>
    <property type="match status" value="1"/>
</dbReference>
<keyword evidence="4" id="KW-1185">Reference proteome</keyword>
<protein>
    <submittedName>
        <fullName evidence="3">Universal stress protein UspA</fullName>
    </submittedName>
</protein>
<reference evidence="4" key="1">
    <citation type="submission" date="2015-04" db="EMBL/GenBank/DDBJ databases">
        <authorList>
            <person name="Schardt J."/>
            <person name="Mueller-Herbst S."/>
            <person name="Scherer S."/>
            <person name="Huptas C."/>
        </authorList>
    </citation>
    <scope>NUCLEOTIDE SEQUENCE [LARGE SCALE GENOMIC DNA]</scope>
    <source>
        <strain evidence="4">Kiel-L1</strain>
    </source>
</reference>
<dbReference type="CDD" id="cd00293">
    <property type="entry name" value="USP-like"/>
    <property type="match status" value="1"/>
</dbReference>
<evidence type="ECO:0000313" key="3">
    <source>
        <dbReference type="EMBL" id="RDX01414.1"/>
    </source>
</evidence>
<dbReference type="InterPro" id="IPR014729">
    <property type="entry name" value="Rossmann-like_a/b/a_fold"/>
</dbReference>
<accession>A0A3D8TS35</accession>
<dbReference type="Proteomes" id="UP000257055">
    <property type="component" value="Unassembled WGS sequence"/>
</dbReference>
<sequence length="154" mass="16890">MTTYSRILVGVDGSNEAEAAFRRAAKMAASDEAVLGIAFVADIRRIVPLIDYEQTFVHKARSYGEELVGIYENEAKKAGVKQIETFVQFGTPKSTFVKKILADFHADLVLVGATGLSSTERMILGSVTEYVAENAPCDVIVVRSEAWNEKKKTI</sequence>
<evidence type="ECO:0000259" key="2">
    <source>
        <dbReference type="Pfam" id="PF00582"/>
    </source>
</evidence>
<comment type="caution">
    <text evidence="3">The sequence shown here is derived from an EMBL/GenBank/DDBJ whole genome shotgun (WGS) entry which is preliminary data.</text>
</comment>
<dbReference type="PRINTS" id="PR01438">
    <property type="entry name" value="UNVRSLSTRESS"/>
</dbReference>
<dbReference type="Pfam" id="PF00582">
    <property type="entry name" value="Usp"/>
    <property type="match status" value="1"/>
</dbReference>
<dbReference type="SUPFAM" id="SSF52402">
    <property type="entry name" value="Adenine nucleotide alpha hydrolases-like"/>
    <property type="match status" value="1"/>
</dbReference>
<dbReference type="EMBL" id="LARY01000002">
    <property type="protein sequence ID" value="RDX01414.1"/>
    <property type="molecule type" value="Genomic_DNA"/>
</dbReference>
<proteinExistence type="inferred from homology"/>
<gene>
    <name evidence="3" type="ORF">UR08_10950</name>
</gene>
<dbReference type="AlphaFoldDB" id="A0A3D8TS35"/>